<protein>
    <submittedName>
        <fullName evidence="2">Uncharacterized protein</fullName>
    </submittedName>
</protein>
<evidence type="ECO:0000313" key="2">
    <source>
        <dbReference type="WBParaSite" id="PS1159_v2.g117.t1"/>
    </source>
</evidence>
<dbReference type="WBParaSite" id="PS1159_v2.g117.t1">
    <property type="protein sequence ID" value="PS1159_v2.g117.t1"/>
    <property type="gene ID" value="PS1159_v2.g117"/>
</dbReference>
<organism evidence="1 2">
    <name type="scientific">Panagrolaimus sp. PS1159</name>
    <dbReference type="NCBI Taxonomy" id="55785"/>
    <lineage>
        <taxon>Eukaryota</taxon>
        <taxon>Metazoa</taxon>
        <taxon>Ecdysozoa</taxon>
        <taxon>Nematoda</taxon>
        <taxon>Chromadorea</taxon>
        <taxon>Rhabditida</taxon>
        <taxon>Tylenchina</taxon>
        <taxon>Panagrolaimomorpha</taxon>
        <taxon>Panagrolaimoidea</taxon>
        <taxon>Panagrolaimidae</taxon>
        <taxon>Panagrolaimus</taxon>
    </lineage>
</organism>
<dbReference type="Proteomes" id="UP000887580">
    <property type="component" value="Unplaced"/>
</dbReference>
<reference evidence="2" key="1">
    <citation type="submission" date="2022-11" db="UniProtKB">
        <authorList>
            <consortium name="WormBaseParasite"/>
        </authorList>
    </citation>
    <scope>IDENTIFICATION</scope>
</reference>
<evidence type="ECO:0000313" key="1">
    <source>
        <dbReference type="Proteomes" id="UP000887580"/>
    </source>
</evidence>
<sequence>MCQAIPFPPNISILLRSLLFCSKMFLLSFFVICLLSFTVAEDFNGLSSFGDSDSTSTWIRAKRSCGGCCGGGSCCGMGNPCASTCCSIPISITPACSCGAPGCSCGGCSCGSPGCSCNGGLPSCACGTPGCSCTVSQTSLVIPVQTCCKCCQPICATACIQGGGCSCGCNRGGCRRKRDLFQNISAFEASKIGASMPALNL</sequence>
<name>A0AC35EXE6_9BILA</name>
<accession>A0AC35EXE6</accession>
<proteinExistence type="predicted"/>